<feature type="domain" description="EF-hand" evidence="14">
    <location>
        <begin position="7"/>
        <end position="42"/>
    </location>
</feature>
<dbReference type="Proteomes" id="UP001190640">
    <property type="component" value="Chromosome 1"/>
</dbReference>
<keyword evidence="10" id="KW-0206">Cytoskeleton</keyword>
<dbReference type="RefSeq" id="XP_054851624.1">
    <property type="nucleotide sequence ID" value="XM_054995649.1"/>
</dbReference>
<feature type="domain" description="EF-hand" evidence="14">
    <location>
        <begin position="197"/>
        <end position="232"/>
    </location>
</feature>
<accession>A0AA97K9X3</accession>
<evidence type="ECO:0000256" key="2">
    <source>
        <dbReference type="ARBA" id="ARBA00022490"/>
    </source>
</evidence>
<evidence type="ECO:0000256" key="12">
    <source>
        <dbReference type="SAM" id="Coils"/>
    </source>
</evidence>
<keyword evidence="8" id="KW-0832">Ubl conjugation</keyword>
<dbReference type="SUPFAM" id="SSF47473">
    <property type="entry name" value="EF-hand"/>
    <property type="match status" value="1"/>
</dbReference>
<evidence type="ECO:0000259" key="14">
    <source>
        <dbReference type="PROSITE" id="PS50222"/>
    </source>
</evidence>
<keyword evidence="3" id="KW-0597">Phosphoprotein</keyword>
<dbReference type="PANTHER" id="PTHR18905">
    <property type="entry name" value="NINEIN"/>
    <property type="match status" value="1"/>
</dbReference>
<gene>
    <name evidence="16" type="primary">NINL</name>
</gene>
<keyword evidence="6" id="KW-0677">Repeat</keyword>
<keyword evidence="15" id="KW-1185">Reference proteome</keyword>
<dbReference type="PROSITE" id="PS00018">
    <property type="entry name" value="EF_HAND_1"/>
    <property type="match status" value="1"/>
</dbReference>
<feature type="coiled-coil region" evidence="12">
    <location>
        <begin position="393"/>
        <end position="427"/>
    </location>
</feature>
<dbReference type="GeneID" id="129340705"/>
<feature type="coiled-coil region" evidence="12">
    <location>
        <begin position="648"/>
        <end position="1133"/>
    </location>
</feature>
<evidence type="ECO:0000256" key="8">
    <source>
        <dbReference type="ARBA" id="ARBA00022843"/>
    </source>
</evidence>
<evidence type="ECO:0000256" key="10">
    <source>
        <dbReference type="ARBA" id="ARBA00023212"/>
    </source>
</evidence>
<evidence type="ECO:0000256" key="1">
    <source>
        <dbReference type="ARBA" id="ARBA00004300"/>
    </source>
</evidence>
<keyword evidence="9 12" id="KW-0175">Coiled coil</keyword>
<dbReference type="GO" id="GO:0005874">
    <property type="term" value="C:microtubule"/>
    <property type="evidence" value="ECO:0007669"/>
    <property type="project" value="UniProtKB-KW"/>
</dbReference>
<dbReference type="GO" id="GO:0005813">
    <property type="term" value="C:centrosome"/>
    <property type="evidence" value="ECO:0007669"/>
    <property type="project" value="UniProtKB-SubCell"/>
</dbReference>
<feature type="coiled-coil region" evidence="12">
    <location>
        <begin position="462"/>
        <end position="524"/>
    </location>
</feature>
<dbReference type="InterPro" id="IPR018247">
    <property type="entry name" value="EF_Hand_1_Ca_BS"/>
</dbReference>
<dbReference type="PROSITE" id="PS50222">
    <property type="entry name" value="EF_HAND_2"/>
    <property type="match status" value="3"/>
</dbReference>
<evidence type="ECO:0000256" key="9">
    <source>
        <dbReference type="ARBA" id="ARBA00023054"/>
    </source>
</evidence>
<name>A0AA97K9X3_EUBMA</name>
<evidence type="ECO:0000313" key="16">
    <source>
        <dbReference type="RefSeq" id="XP_054851624.1"/>
    </source>
</evidence>
<organism evidence="15 16">
    <name type="scientific">Eublepharis macularius</name>
    <name type="common">Leopard gecko</name>
    <name type="synonym">Cyrtodactylus macularius</name>
    <dbReference type="NCBI Taxonomy" id="481883"/>
    <lineage>
        <taxon>Eukaryota</taxon>
        <taxon>Metazoa</taxon>
        <taxon>Chordata</taxon>
        <taxon>Craniata</taxon>
        <taxon>Vertebrata</taxon>
        <taxon>Euteleostomi</taxon>
        <taxon>Lepidosauria</taxon>
        <taxon>Squamata</taxon>
        <taxon>Bifurcata</taxon>
        <taxon>Gekkota</taxon>
        <taxon>Eublepharidae</taxon>
        <taxon>Eublepharinae</taxon>
        <taxon>Eublepharis</taxon>
    </lineage>
</organism>
<dbReference type="InterPro" id="IPR002048">
    <property type="entry name" value="EF_hand_dom"/>
</dbReference>
<dbReference type="CTD" id="22981"/>
<dbReference type="FunFam" id="1.10.238.10:FF:000209">
    <property type="entry name" value="Ninein like"/>
    <property type="match status" value="1"/>
</dbReference>
<dbReference type="SMART" id="SM00054">
    <property type="entry name" value="EFh"/>
    <property type="match status" value="3"/>
</dbReference>
<evidence type="ECO:0000256" key="3">
    <source>
        <dbReference type="ARBA" id="ARBA00022553"/>
    </source>
</evidence>
<protein>
    <recommendedName>
        <fullName evidence="11">Ninein-like protein</fullName>
    </recommendedName>
</protein>
<feature type="domain" description="EF-hand" evidence="14">
    <location>
        <begin position="234"/>
        <end position="269"/>
    </location>
</feature>
<dbReference type="GO" id="GO:0005509">
    <property type="term" value="F:calcium ion binding"/>
    <property type="evidence" value="ECO:0007669"/>
    <property type="project" value="InterPro"/>
</dbReference>
<proteinExistence type="predicted"/>
<dbReference type="KEGG" id="emc:129340705"/>
<dbReference type="PANTHER" id="PTHR18905:SF12">
    <property type="entry name" value="NINEIN-LIKE PROTEIN"/>
    <property type="match status" value="1"/>
</dbReference>
<evidence type="ECO:0000256" key="5">
    <source>
        <dbReference type="ARBA" id="ARBA00022723"/>
    </source>
</evidence>
<evidence type="ECO:0000256" key="6">
    <source>
        <dbReference type="ARBA" id="ARBA00022737"/>
    </source>
</evidence>
<keyword evidence="5" id="KW-0479">Metal-binding</keyword>
<comment type="subcellular location">
    <subcellularLocation>
        <location evidence="1">Cytoplasm</location>
        <location evidence="1">Cytoskeleton</location>
        <location evidence="1">Microtubule organizing center</location>
        <location evidence="1">Centrosome</location>
    </subcellularLocation>
</comment>
<dbReference type="AlphaFoldDB" id="A0AA97K9X3"/>
<dbReference type="FunFam" id="1.10.238.10:FF:000094">
    <property type="entry name" value="ninein isoform X7"/>
    <property type="match status" value="1"/>
</dbReference>
<keyword evidence="4" id="KW-0493">Microtubule</keyword>
<evidence type="ECO:0000256" key="4">
    <source>
        <dbReference type="ARBA" id="ARBA00022701"/>
    </source>
</evidence>
<keyword evidence="7" id="KW-0106">Calcium</keyword>
<evidence type="ECO:0000256" key="11">
    <source>
        <dbReference type="ARBA" id="ARBA00071185"/>
    </source>
</evidence>
<evidence type="ECO:0000313" key="15">
    <source>
        <dbReference type="Proteomes" id="UP001190640"/>
    </source>
</evidence>
<evidence type="ECO:0000256" key="7">
    <source>
        <dbReference type="ARBA" id="ARBA00022837"/>
    </source>
</evidence>
<dbReference type="InterPro" id="IPR011992">
    <property type="entry name" value="EF-hand-dom_pair"/>
</dbReference>
<feature type="region of interest" description="Disordered" evidence="13">
    <location>
        <begin position="170"/>
        <end position="194"/>
    </location>
</feature>
<evidence type="ECO:0000256" key="13">
    <source>
        <dbReference type="SAM" id="MobiDB-lite"/>
    </source>
</evidence>
<dbReference type="Pfam" id="PF13499">
    <property type="entry name" value="EF-hand_7"/>
    <property type="match status" value="1"/>
</dbReference>
<dbReference type="GO" id="GO:0034454">
    <property type="term" value="P:microtubule anchoring at centrosome"/>
    <property type="evidence" value="ECO:0007669"/>
    <property type="project" value="TreeGrafter"/>
</dbReference>
<feature type="coiled-coil region" evidence="12">
    <location>
        <begin position="554"/>
        <end position="588"/>
    </location>
</feature>
<dbReference type="Gene3D" id="1.10.238.10">
    <property type="entry name" value="EF-hand"/>
    <property type="match status" value="2"/>
</dbReference>
<reference evidence="16" key="1">
    <citation type="submission" date="2025-08" db="UniProtKB">
        <authorList>
            <consortium name="RefSeq"/>
        </authorList>
    </citation>
    <scope>IDENTIFICATION</scope>
    <source>
        <tissue evidence="16">Blood</tissue>
    </source>
</reference>
<keyword evidence="2" id="KW-0963">Cytoplasm</keyword>
<sequence>MEEEENKYVSQLKDVYDSCDTTGTGYLDKEELTELCHKLHLERRLPLLLETLLGNNHLARVNFEEFKEGFVTVLSSSIDLGVSDDESSYLEPVVPDEVKPKYINGAKCYGRRTRPEFQDTKLETSKYLKEQQAKANIKSQLRRSASLESVESLKSDEDAESTKEPLHELFKGQGPMCPWDDDDDDSPRKASGSYFDMTENQVRDIWECLGIGNSGYLDKQELAVVCKNVGHKELEKEELEDLFNKLDSDGDGRVSFKEFHLGLFSHNPILCPVSSTPLKPKWQRLQSYQVFKEGHRSTTPSFLSGSVGLNFFFSIDDGTGFASPEQVVSIWAQEGVENCKEILKSLEFNMEEKVNLLELSVALDDELMASKSGPQQAAVASCRYALHYLQAQVEQISLERDKAKIDLEKAEKRNVQLLKEVDDHHSAMEYQNESKLKDLEQDYRGKLTVMKSEVEMEWELLLDQENHQRSKLEADIKSLQAEESVLREKLTLVIKENSRLQNEVAEAAQKLSESEKQVLKFQKDLDFMLKDKLGLLDPHISEISDQEERFAEIIKEYELQCRDLRDTNDELQMEVEKLRSQLQESNKHNRARHKMKAKKPEVILLSDNVGNRITDSLQTEGQLLGCKHVPVTGQSGATLVESDGYSVSIEMELLVEELKEQHQDLKIQLDTKVNYYEREIELMKRNFEKERKDIEQGFKIEISELEEQKNDLEELNVKCQEVIDGLKEQLQKLAPVQELEKKYEKEMLEMEQYYAKEISSLGQRLAQERDQLQEEMKMKHETEIHRTRIELHRVLEDNDLLKNKLGRLQQEVEDADEANKKHRKHIDEMKMKKEKARSEMEELNQLNKQYKEEIFQLSSRTGQLSHELSQQSSNNKANQSTINLLNQRFAELESEKEHEAAVAKRLQEASAVLTKEHLQQQLAWQGEKAMLEQELKVSREKANQYQELEAEVERLTQECRMLRLTKAQLREELEECRDQLLEANTRLSLTQSQYVQELQLLRSQMESSVPKDCLAELQNKLAGEKEMVRQLQGELNFQAEQMRRQLATHQEDHANSCRLMEEKMEELEMNMKNVQIMLQEKVSQLKEQLEKNAKSNLLLKDLYVENAQLMKALQVLEQRQKSTEKKNFILEEKISSLNKIIREITLASQ</sequence>